<feature type="region of interest" description="Disordered" evidence="1">
    <location>
        <begin position="1"/>
        <end position="36"/>
    </location>
</feature>
<dbReference type="EMBL" id="LXQA010609895">
    <property type="protein sequence ID" value="MCI61967.1"/>
    <property type="molecule type" value="Genomic_DNA"/>
</dbReference>
<sequence length="36" mass="3709">MADLPENRRNSSSSSSSSSDKSVKLEPEPVAGNGST</sequence>
<dbReference type="Proteomes" id="UP000265520">
    <property type="component" value="Unassembled WGS sequence"/>
</dbReference>
<comment type="caution">
    <text evidence="2">The sequence shown here is derived from an EMBL/GenBank/DDBJ whole genome shotgun (WGS) entry which is preliminary data.</text>
</comment>
<evidence type="ECO:0000313" key="3">
    <source>
        <dbReference type="Proteomes" id="UP000265520"/>
    </source>
</evidence>
<accession>A0A392TNG1</accession>
<protein>
    <submittedName>
        <fullName evidence="2">Uncharacterized protein</fullName>
    </submittedName>
</protein>
<dbReference type="AlphaFoldDB" id="A0A392TNG1"/>
<name>A0A392TNG1_9FABA</name>
<evidence type="ECO:0000256" key="1">
    <source>
        <dbReference type="SAM" id="MobiDB-lite"/>
    </source>
</evidence>
<feature type="non-terminal residue" evidence="2">
    <location>
        <position position="36"/>
    </location>
</feature>
<keyword evidence="3" id="KW-1185">Reference proteome</keyword>
<organism evidence="2 3">
    <name type="scientific">Trifolium medium</name>
    <dbReference type="NCBI Taxonomy" id="97028"/>
    <lineage>
        <taxon>Eukaryota</taxon>
        <taxon>Viridiplantae</taxon>
        <taxon>Streptophyta</taxon>
        <taxon>Embryophyta</taxon>
        <taxon>Tracheophyta</taxon>
        <taxon>Spermatophyta</taxon>
        <taxon>Magnoliopsida</taxon>
        <taxon>eudicotyledons</taxon>
        <taxon>Gunneridae</taxon>
        <taxon>Pentapetalae</taxon>
        <taxon>rosids</taxon>
        <taxon>fabids</taxon>
        <taxon>Fabales</taxon>
        <taxon>Fabaceae</taxon>
        <taxon>Papilionoideae</taxon>
        <taxon>50 kb inversion clade</taxon>
        <taxon>NPAAA clade</taxon>
        <taxon>Hologalegina</taxon>
        <taxon>IRL clade</taxon>
        <taxon>Trifolieae</taxon>
        <taxon>Trifolium</taxon>
    </lineage>
</organism>
<evidence type="ECO:0000313" key="2">
    <source>
        <dbReference type="EMBL" id="MCI61967.1"/>
    </source>
</evidence>
<proteinExistence type="predicted"/>
<reference evidence="2 3" key="1">
    <citation type="journal article" date="2018" name="Front. Plant Sci.">
        <title>Red Clover (Trifolium pratense) and Zigzag Clover (T. medium) - A Picture of Genomic Similarities and Differences.</title>
        <authorList>
            <person name="Dluhosova J."/>
            <person name="Istvanek J."/>
            <person name="Nedelnik J."/>
            <person name="Repkova J."/>
        </authorList>
    </citation>
    <scope>NUCLEOTIDE SEQUENCE [LARGE SCALE GENOMIC DNA]</scope>
    <source>
        <strain evidence="3">cv. 10/8</strain>
        <tissue evidence="2">Leaf</tissue>
    </source>
</reference>